<organism evidence="2 3">
    <name type="scientific">Xenotaenia resolanae</name>
    <dbReference type="NCBI Taxonomy" id="208358"/>
    <lineage>
        <taxon>Eukaryota</taxon>
        <taxon>Metazoa</taxon>
        <taxon>Chordata</taxon>
        <taxon>Craniata</taxon>
        <taxon>Vertebrata</taxon>
        <taxon>Euteleostomi</taxon>
        <taxon>Actinopterygii</taxon>
        <taxon>Neopterygii</taxon>
        <taxon>Teleostei</taxon>
        <taxon>Neoteleostei</taxon>
        <taxon>Acanthomorphata</taxon>
        <taxon>Ovalentaria</taxon>
        <taxon>Atherinomorphae</taxon>
        <taxon>Cyprinodontiformes</taxon>
        <taxon>Goodeidae</taxon>
        <taxon>Xenotaenia</taxon>
    </lineage>
</organism>
<gene>
    <name evidence="2" type="ORF">XENORESO_001179</name>
</gene>
<keyword evidence="3" id="KW-1185">Reference proteome</keyword>
<accession>A0ABV0VL83</accession>
<dbReference type="Proteomes" id="UP001444071">
    <property type="component" value="Unassembled WGS sequence"/>
</dbReference>
<evidence type="ECO:0000256" key="1">
    <source>
        <dbReference type="SAM" id="Phobius"/>
    </source>
</evidence>
<proteinExistence type="predicted"/>
<evidence type="ECO:0000313" key="3">
    <source>
        <dbReference type="Proteomes" id="UP001444071"/>
    </source>
</evidence>
<comment type="caution">
    <text evidence="2">The sequence shown here is derived from an EMBL/GenBank/DDBJ whole genome shotgun (WGS) entry which is preliminary data.</text>
</comment>
<dbReference type="EMBL" id="JAHRIM010000116">
    <property type="protein sequence ID" value="MEQ2258002.1"/>
    <property type="molecule type" value="Genomic_DNA"/>
</dbReference>
<sequence length="113" mass="13228">MNDRTFVLLYVLLALDPCCWFTMCHFILAASQRVVWRKFKQHTMFSCTWLASHLVDLTKSGFVILYSEKETALVASVKWSALRVRPGSHDRIFKLLADFENLRDSTRDDKKIK</sequence>
<name>A0ABV0VL83_9TELE</name>
<protein>
    <submittedName>
        <fullName evidence="2">Uncharacterized protein</fullName>
    </submittedName>
</protein>
<keyword evidence="1" id="KW-0472">Membrane</keyword>
<keyword evidence="1" id="KW-0812">Transmembrane</keyword>
<keyword evidence="1" id="KW-1133">Transmembrane helix</keyword>
<feature type="transmembrane region" description="Helical" evidence="1">
    <location>
        <begin position="6"/>
        <end position="30"/>
    </location>
</feature>
<reference evidence="2 3" key="1">
    <citation type="submission" date="2021-06" db="EMBL/GenBank/DDBJ databases">
        <authorList>
            <person name="Palmer J.M."/>
        </authorList>
    </citation>
    <scope>NUCLEOTIDE SEQUENCE [LARGE SCALE GENOMIC DNA]</scope>
    <source>
        <strain evidence="2 3">XR_2019</strain>
        <tissue evidence="2">Muscle</tissue>
    </source>
</reference>
<evidence type="ECO:0000313" key="2">
    <source>
        <dbReference type="EMBL" id="MEQ2258002.1"/>
    </source>
</evidence>